<reference evidence="5" key="1">
    <citation type="submission" date="2015-09" db="EMBL/GenBank/DDBJ databases">
        <authorList>
            <person name="Graham D.E."/>
            <person name="Mahan K.M."/>
            <person name="Klingeman D.M."/>
            <person name="Fida T."/>
            <person name="Giannone R.J."/>
            <person name="Hettich R.L."/>
            <person name="Parry R.J."/>
            <person name="Spain J.C."/>
        </authorList>
    </citation>
    <scope>NUCLEOTIDE SEQUENCE [LARGE SCALE GENOMIC DNA]</scope>
    <source>
        <strain evidence="5">JCM 4701</strain>
    </source>
</reference>
<dbReference type="Proteomes" id="UP000236047">
    <property type="component" value="Unassembled WGS sequence"/>
</dbReference>
<feature type="transmembrane region" description="Helical" evidence="2">
    <location>
        <begin position="20"/>
        <end position="42"/>
    </location>
</feature>
<evidence type="ECO:0000256" key="1">
    <source>
        <dbReference type="SAM" id="MobiDB-lite"/>
    </source>
</evidence>
<comment type="caution">
    <text evidence="4">The sequence shown here is derived from an EMBL/GenBank/DDBJ whole genome shotgun (WGS) entry which is preliminary data.</text>
</comment>
<feature type="domain" description="TadE-like" evidence="3">
    <location>
        <begin position="13"/>
        <end position="53"/>
    </location>
</feature>
<evidence type="ECO:0000313" key="4">
    <source>
        <dbReference type="EMBL" id="PNE38177.1"/>
    </source>
</evidence>
<dbReference type="InterPro" id="IPR012495">
    <property type="entry name" value="TadE-like_dom"/>
</dbReference>
<protein>
    <submittedName>
        <fullName evidence="4">Pilus assembly protein TadE</fullName>
    </submittedName>
</protein>
<evidence type="ECO:0000256" key="2">
    <source>
        <dbReference type="SAM" id="Phobius"/>
    </source>
</evidence>
<dbReference type="EMBL" id="LJSN01000003">
    <property type="protein sequence ID" value="PNE38177.1"/>
    <property type="molecule type" value="Genomic_DNA"/>
</dbReference>
<dbReference type="Pfam" id="PF07811">
    <property type="entry name" value="TadE"/>
    <property type="match status" value="1"/>
</dbReference>
<keyword evidence="5" id="KW-1185">Reference proteome</keyword>
<feature type="region of interest" description="Disordered" evidence="1">
    <location>
        <begin position="115"/>
        <end position="135"/>
    </location>
</feature>
<dbReference type="AlphaFoldDB" id="A0A2N8PAY4"/>
<organism evidence="4 5">
    <name type="scientific">Streptomyces noursei</name>
    <name type="common">Streptomyces albulus</name>
    <dbReference type="NCBI Taxonomy" id="1971"/>
    <lineage>
        <taxon>Bacteria</taxon>
        <taxon>Bacillati</taxon>
        <taxon>Actinomycetota</taxon>
        <taxon>Actinomycetes</taxon>
        <taxon>Kitasatosporales</taxon>
        <taxon>Streptomycetaceae</taxon>
        <taxon>Streptomyces</taxon>
    </lineage>
</organism>
<keyword evidence="2" id="KW-0812">Transmembrane</keyword>
<accession>A0A2N8PAY4</accession>
<keyword evidence="2" id="KW-1133">Transmembrane helix</keyword>
<dbReference type="RefSeq" id="WP_073444798.1">
    <property type="nucleotide sequence ID" value="NZ_LJSN01000003.1"/>
</dbReference>
<proteinExistence type="predicted"/>
<gene>
    <name evidence="4" type="ORF">AOB60_29250</name>
</gene>
<name>A0A2N8PAY4_STRNR</name>
<keyword evidence="2" id="KW-0472">Membrane</keyword>
<evidence type="ECO:0000313" key="5">
    <source>
        <dbReference type="Proteomes" id="UP000236047"/>
    </source>
</evidence>
<evidence type="ECO:0000259" key="3">
    <source>
        <dbReference type="Pfam" id="PF07811"/>
    </source>
</evidence>
<sequence length="135" mass="14409">MIVSLYRRRDDRGAVSTQLVLVVPALLLLAMLIVQFALVWHARHIAQYAAQRALAAARTQHGSAADGRAQAARSLAALGNRTLTTPSVEVERTTAQTTVRVRGTVMAVVPGLHLRATGSASGPTERLTTPDRGHP</sequence>